<evidence type="ECO:0000313" key="1">
    <source>
        <dbReference type="EMBL" id="KMQ81928.1"/>
    </source>
</evidence>
<name>A0A0J7JUJ8_LASNI</name>
<gene>
    <name evidence="1" type="ORF">RF55_24737</name>
</gene>
<evidence type="ECO:0000313" key="2">
    <source>
        <dbReference type="Proteomes" id="UP000036403"/>
    </source>
</evidence>
<feature type="non-terminal residue" evidence="1">
    <location>
        <position position="41"/>
    </location>
</feature>
<keyword evidence="2" id="KW-1185">Reference proteome</keyword>
<comment type="caution">
    <text evidence="1">The sequence shown here is derived from an EMBL/GenBank/DDBJ whole genome shotgun (WGS) entry which is preliminary data.</text>
</comment>
<sequence length="41" mass="4741">MFCDAYQQKTAEKKKQLVKDNDLCFNCLGKHKVSECTSKKT</sequence>
<accession>A0A0J7JUJ8</accession>
<protein>
    <submittedName>
        <fullName evidence="1">Uncharacterized protein</fullName>
    </submittedName>
</protein>
<dbReference type="AlphaFoldDB" id="A0A0J7JUJ8"/>
<organism evidence="1 2">
    <name type="scientific">Lasius niger</name>
    <name type="common">Black garden ant</name>
    <dbReference type="NCBI Taxonomy" id="67767"/>
    <lineage>
        <taxon>Eukaryota</taxon>
        <taxon>Metazoa</taxon>
        <taxon>Ecdysozoa</taxon>
        <taxon>Arthropoda</taxon>
        <taxon>Hexapoda</taxon>
        <taxon>Insecta</taxon>
        <taxon>Pterygota</taxon>
        <taxon>Neoptera</taxon>
        <taxon>Endopterygota</taxon>
        <taxon>Hymenoptera</taxon>
        <taxon>Apocrita</taxon>
        <taxon>Aculeata</taxon>
        <taxon>Formicoidea</taxon>
        <taxon>Formicidae</taxon>
        <taxon>Formicinae</taxon>
        <taxon>Lasius</taxon>
        <taxon>Lasius</taxon>
    </lineage>
</organism>
<dbReference type="EMBL" id="LBMM01030177">
    <property type="protein sequence ID" value="KMQ81928.1"/>
    <property type="molecule type" value="Genomic_DNA"/>
</dbReference>
<dbReference type="PaxDb" id="67767-A0A0J7JUJ8"/>
<proteinExistence type="predicted"/>
<dbReference type="Proteomes" id="UP000036403">
    <property type="component" value="Unassembled WGS sequence"/>
</dbReference>
<dbReference type="OrthoDB" id="5984724at2759"/>
<reference evidence="1 2" key="1">
    <citation type="submission" date="2015-04" db="EMBL/GenBank/DDBJ databases">
        <title>Lasius niger genome sequencing.</title>
        <authorList>
            <person name="Konorov E.A."/>
            <person name="Nikitin M.A."/>
            <person name="Kirill M.V."/>
            <person name="Chang P."/>
        </authorList>
    </citation>
    <scope>NUCLEOTIDE SEQUENCE [LARGE SCALE GENOMIC DNA]</scope>
    <source>
        <tissue evidence="1">Whole</tissue>
    </source>
</reference>